<dbReference type="InterPro" id="IPR002213">
    <property type="entry name" value="UDP_glucos_trans"/>
</dbReference>
<dbReference type="Pfam" id="PF03033">
    <property type="entry name" value="Glyco_transf_28"/>
    <property type="match status" value="1"/>
</dbReference>
<dbReference type="SUPFAM" id="SSF53756">
    <property type="entry name" value="UDP-Glycosyltransferase/glycogen phosphorylase"/>
    <property type="match status" value="1"/>
</dbReference>
<keyword evidence="4" id="KW-1185">Reference proteome</keyword>
<proteinExistence type="predicted"/>
<comment type="caution">
    <text evidence="3">The sequence shown here is derived from an EMBL/GenBank/DDBJ whole genome shotgun (WGS) entry which is preliminary data.</text>
</comment>
<accession>A0A5B1BSZ2</accession>
<name>A0A5B1BSZ2_MYCSI</name>
<feature type="domain" description="Glycosyltransferase family 28 N-terminal" evidence="1">
    <location>
        <begin position="3"/>
        <end position="43"/>
    </location>
</feature>
<feature type="domain" description="Erythromycin biosynthesis protein CIII-like C-terminal" evidence="2">
    <location>
        <begin position="300"/>
        <end position="402"/>
    </location>
</feature>
<dbReference type="RefSeq" id="WP_149652145.1">
    <property type="nucleotide sequence ID" value="NZ_VTZN01000003.1"/>
</dbReference>
<dbReference type="Pfam" id="PF06722">
    <property type="entry name" value="EryCIII-like_C"/>
    <property type="match status" value="1"/>
</dbReference>
<evidence type="ECO:0000313" key="4">
    <source>
        <dbReference type="Proteomes" id="UP000324701"/>
    </source>
</evidence>
<dbReference type="Proteomes" id="UP000324701">
    <property type="component" value="Unassembled WGS sequence"/>
</dbReference>
<evidence type="ECO:0000259" key="2">
    <source>
        <dbReference type="Pfam" id="PF06722"/>
    </source>
</evidence>
<dbReference type="GO" id="GO:0005975">
    <property type="term" value="P:carbohydrate metabolic process"/>
    <property type="evidence" value="ECO:0007669"/>
    <property type="project" value="InterPro"/>
</dbReference>
<sequence length="419" mass="44950">MKFVFAVHGTRGDVEPCAAVGMELQRRGHEVQMAVPPNLIGFVGSAGLTGVAYGPDSEEQINAVATVVHSLSKAQNPLNLARAGKELFIGGWVEMGRTLAALADGADLLMTGQTYHGVVANVAEYYDIPVAALHHFPMQVNGQLRVPLIPTPLMRPAVVRSTMKAMFRLYTYVSKEVERAQRHELGLPPAAGPAARRIAERGAPEIQAYDPVLFPGLAEEWNGQRPFVGALTMQLHAEPNEELESWIASGTPPIYFGFGSTPVQSPTETLAMISDACAELGERALIYSPAHGSGDTPPAEHVKLVGLIDYSVILPTCRAVVHHGGAGTTAAGLRAGMPTLILWDVADQPLWAGAVQRLKVGSAKRFTSITRKSLLKQLRTILAPEYAQRARNISTQMRQPGPAVAAAADLLEESVRVRT</sequence>
<dbReference type="PANTHER" id="PTHR48050:SF13">
    <property type="entry name" value="STEROL 3-BETA-GLUCOSYLTRANSFERASE UGT80A2"/>
    <property type="match status" value="1"/>
</dbReference>
<evidence type="ECO:0000259" key="1">
    <source>
        <dbReference type="Pfam" id="PF03033"/>
    </source>
</evidence>
<gene>
    <name evidence="3" type="ORF">F0Q45_01090</name>
</gene>
<dbReference type="FunFam" id="3.40.50.2000:FF:000009">
    <property type="entry name" value="Sterol 3-beta-glucosyltransferase UGT80A2"/>
    <property type="match status" value="1"/>
</dbReference>
<dbReference type="AlphaFoldDB" id="A0A5B1BSZ2"/>
<dbReference type="FunFam" id="3.40.50.2000:FF:000170">
    <property type="entry name" value="Probable glycosyltransferase"/>
    <property type="match status" value="1"/>
</dbReference>
<protein>
    <submittedName>
        <fullName evidence="3">Glycosyltransferase</fullName>
    </submittedName>
</protein>
<keyword evidence="3" id="KW-0808">Transferase</keyword>
<dbReference type="OrthoDB" id="3253247at2"/>
<dbReference type="InterPro" id="IPR010610">
    <property type="entry name" value="EryCIII-like_C"/>
</dbReference>
<dbReference type="EMBL" id="VTZN01000003">
    <property type="protein sequence ID" value="KAA1251978.1"/>
    <property type="molecule type" value="Genomic_DNA"/>
</dbReference>
<evidence type="ECO:0000313" key="3">
    <source>
        <dbReference type="EMBL" id="KAA1251978.1"/>
    </source>
</evidence>
<dbReference type="GO" id="GO:0033072">
    <property type="term" value="P:vancomycin biosynthetic process"/>
    <property type="evidence" value="ECO:0007669"/>
    <property type="project" value="UniProtKB-ARBA"/>
</dbReference>
<dbReference type="Gene3D" id="3.40.50.2000">
    <property type="entry name" value="Glycogen Phosphorylase B"/>
    <property type="match status" value="2"/>
</dbReference>
<organism evidence="3 4">
    <name type="scientific">Mycobacterium simiae</name>
    <name type="common">Mycobacterium habana</name>
    <dbReference type="NCBI Taxonomy" id="1784"/>
    <lineage>
        <taxon>Bacteria</taxon>
        <taxon>Bacillati</taxon>
        <taxon>Actinomycetota</taxon>
        <taxon>Actinomycetes</taxon>
        <taxon>Mycobacteriales</taxon>
        <taxon>Mycobacteriaceae</taxon>
        <taxon>Mycobacterium</taxon>
        <taxon>Mycobacterium simiae complex</taxon>
    </lineage>
</organism>
<dbReference type="InterPro" id="IPR050426">
    <property type="entry name" value="Glycosyltransferase_28"/>
</dbReference>
<dbReference type="CDD" id="cd03784">
    <property type="entry name" value="GT1_Gtf-like"/>
    <property type="match status" value="1"/>
</dbReference>
<dbReference type="GO" id="GO:0016758">
    <property type="term" value="F:hexosyltransferase activity"/>
    <property type="evidence" value="ECO:0007669"/>
    <property type="project" value="InterPro"/>
</dbReference>
<reference evidence="3 4" key="1">
    <citation type="submission" date="2019-09" db="EMBL/GenBank/DDBJ databases">
        <title>Report of infection by Mycobacterium simiae a patient suffering from pulmonary tuberculosis.</title>
        <authorList>
            <person name="Mohanty P.S."/>
            <person name="Bansal A.K."/>
            <person name="Singh H."/>
            <person name="Sharma S."/>
            <person name="Patil S.A."/>
            <person name="Upadhaya P."/>
            <person name="Singh P.K."/>
            <person name="Kumar D."/>
            <person name="Kumar S."/>
            <person name="Singh R.K."/>
            <person name="Chaudhary B."/>
        </authorList>
    </citation>
    <scope>NUCLEOTIDE SEQUENCE [LARGE SCALE GENOMIC DNA]</scope>
    <source>
        <strain evidence="3 4">JAL-560-SIM</strain>
    </source>
</reference>
<dbReference type="GO" id="GO:0008194">
    <property type="term" value="F:UDP-glycosyltransferase activity"/>
    <property type="evidence" value="ECO:0007669"/>
    <property type="project" value="InterPro"/>
</dbReference>
<dbReference type="InterPro" id="IPR004276">
    <property type="entry name" value="GlycoTrans_28_N"/>
</dbReference>
<dbReference type="PANTHER" id="PTHR48050">
    <property type="entry name" value="STEROL 3-BETA-GLUCOSYLTRANSFERASE"/>
    <property type="match status" value="1"/>
</dbReference>